<comment type="similarity">
    <text evidence="1 7">Belongs to the type-B carboxylesterase/lipase family.</text>
</comment>
<feature type="active site" description="Acyl-ester intermediate" evidence="6">
    <location>
        <position position="218"/>
    </location>
</feature>
<dbReference type="FunFam" id="3.40.50.1820:FF:000029">
    <property type="entry name" value="Acetylcholinesterase"/>
    <property type="match status" value="1"/>
</dbReference>
<evidence type="ECO:0000313" key="9">
    <source>
        <dbReference type="EMBL" id="KAK2564810.1"/>
    </source>
</evidence>
<dbReference type="InterPro" id="IPR002018">
    <property type="entry name" value="CarbesteraseB"/>
</dbReference>
<evidence type="ECO:0000259" key="8">
    <source>
        <dbReference type="Pfam" id="PF00135"/>
    </source>
</evidence>
<reference evidence="9" key="1">
    <citation type="journal article" date="2023" name="G3 (Bethesda)">
        <title>Whole genome assembly and annotation of the endangered Caribbean coral Acropora cervicornis.</title>
        <authorList>
            <person name="Selwyn J.D."/>
            <person name="Vollmer S.V."/>
        </authorList>
    </citation>
    <scope>NUCLEOTIDE SEQUENCE</scope>
    <source>
        <strain evidence="9">K2</strain>
    </source>
</reference>
<feature type="domain" description="Carboxylesterase type B" evidence="8">
    <location>
        <begin position="15"/>
        <end position="534"/>
    </location>
</feature>
<dbReference type="PANTHER" id="PTHR43903">
    <property type="entry name" value="NEUROLIGIN"/>
    <property type="match status" value="1"/>
</dbReference>
<dbReference type="Proteomes" id="UP001249851">
    <property type="component" value="Unassembled WGS sequence"/>
</dbReference>
<keyword evidence="5" id="KW-1015">Disulfide bond</keyword>
<evidence type="ECO:0000256" key="1">
    <source>
        <dbReference type="ARBA" id="ARBA00005964"/>
    </source>
</evidence>
<dbReference type="PRINTS" id="PR00878">
    <property type="entry name" value="CHOLNESTRASE"/>
</dbReference>
<dbReference type="InterPro" id="IPR029058">
    <property type="entry name" value="AB_hydrolase_fold"/>
</dbReference>
<evidence type="ECO:0000256" key="4">
    <source>
        <dbReference type="ARBA" id="ARBA00022801"/>
    </source>
</evidence>
<dbReference type="SUPFAM" id="SSF53474">
    <property type="entry name" value="alpha/beta-Hydrolases"/>
    <property type="match status" value="1"/>
</dbReference>
<proteinExistence type="inferred from homology"/>
<dbReference type="InterPro" id="IPR051093">
    <property type="entry name" value="Neuroligin/BSAL"/>
</dbReference>
<dbReference type="PROSITE" id="PS00122">
    <property type="entry name" value="CARBOXYLESTERASE_B_1"/>
    <property type="match status" value="1"/>
</dbReference>
<protein>
    <recommendedName>
        <fullName evidence="7">Carboxylic ester hydrolase</fullName>
        <ecNumber evidence="7">3.1.1.-</ecNumber>
    </recommendedName>
</protein>
<sequence>MATVSRASQVHDSNAFVITQMGPIQGLREVISNAHGSVQTIKKFLGIPYAMAPIGNLRFSPPEAHKGWKGTVYKATSFKNICMQMIHHYRTSIHQAWESFSETDNIDEDCLYLNVYTPANATMANHSSFPVLAYIHGGGFFAGTPIRAVSPGEYLALRGMIVVTIQYRLGPFGFFSTGDSRAPGNYGMLDQVEALKWINKNIETFGGDPSRVTLFGESAGGASANLHLLSSLSQGLFHRVITESGTDLSPFAFHDSSGVSQSSRDLAEKLNCTDVKTDLMLKCLRSKKAKEVLKFTGGGLFYPVVDNHFLADSPINLRKAGKFQKLPTLAGFVSNEGSFLLGPSPQEFDKYLFRSSVEMYIVNGISHSEKRKPLLVDAVLFQYSHWPCSKNNSSKIRQSLIDALTDYFIAAPTHASLAFQSRYAPTWLFEFRHRSLHSPNKAWEGVAHGDITPYVFGVPLLNRSVPHPYTEADRNVSEFMVSAYTNFVKEGVPSPVPSYSTEWRNFKPYDQAYLRIEATSHMAKDFQPLKVAFWNEYFPQLCKSVMSCEGYGIAATKSSSCANKLYKLLISLVVISWVAIQ</sequence>
<dbReference type="PROSITE" id="PS00941">
    <property type="entry name" value="CARBOXYLESTERASE_B_2"/>
    <property type="match status" value="1"/>
</dbReference>
<dbReference type="InterPro" id="IPR019819">
    <property type="entry name" value="Carboxylesterase_B_CS"/>
</dbReference>
<evidence type="ECO:0000313" key="10">
    <source>
        <dbReference type="Proteomes" id="UP001249851"/>
    </source>
</evidence>
<keyword evidence="4 7" id="KW-0378">Hydrolase</keyword>
<dbReference type="EC" id="3.1.1.-" evidence="7"/>
<dbReference type="EMBL" id="JARQWQ010000021">
    <property type="protein sequence ID" value="KAK2564810.1"/>
    <property type="molecule type" value="Genomic_DNA"/>
</dbReference>
<accession>A0AAD9QP93</accession>
<reference evidence="9" key="2">
    <citation type="journal article" date="2023" name="Science">
        <title>Genomic signatures of disease resistance in endangered staghorn corals.</title>
        <authorList>
            <person name="Vollmer S.V."/>
            <person name="Selwyn J.D."/>
            <person name="Despard B.A."/>
            <person name="Roesel C.L."/>
        </authorList>
    </citation>
    <scope>NUCLEOTIDE SEQUENCE</scope>
    <source>
        <strain evidence="9">K2</strain>
    </source>
</reference>
<dbReference type="GO" id="GO:0004104">
    <property type="term" value="F:cholinesterase activity"/>
    <property type="evidence" value="ECO:0007669"/>
    <property type="project" value="InterPro"/>
</dbReference>
<evidence type="ECO:0000256" key="5">
    <source>
        <dbReference type="ARBA" id="ARBA00023157"/>
    </source>
</evidence>
<evidence type="ECO:0000256" key="7">
    <source>
        <dbReference type="RuleBase" id="RU361235"/>
    </source>
</evidence>
<keyword evidence="2" id="KW-0719">Serine esterase</keyword>
<dbReference type="InterPro" id="IPR000997">
    <property type="entry name" value="Cholinesterase"/>
</dbReference>
<evidence type="ECO:0000256" key="6">
    <source>
        <dbReference type="PIRSR" id="PIRSR600997-1"/>
    </source>
</evidence>
<gene>
    <name evidence="9" type="ORF">P5673_011498</name>
</gene>
<dbReference type="InterPro" id="IPR019826">
    <property type="entry name" value="Carboxylesterase_B_AS"/>
</dbReference>
<keyword evidence="10" id="KW-1185">Reference proteome</keyword>
<evidence type="ECO:0000256" key="2">
    <source>
        <dbReference type="ARBA" id="ARBA00022487"/>
    </source>
</evidence>
<name>A0AAD9QP93_ACRCE</name>
<keyword evidence="3" id="KW-0732">Signal</keyword>
<evidence type="ECO:0000256" key="3">
    <source>
        <dbReference type="ARBA" id="ARBA00022729"/>
    </source>
</evidence>
<dbReference type="Pfam" id="PF00135">
    <property type="entry name" value="COesterase"/>
    <property type="match status" value="1"/>
</dbReference>
<feature type="active site" description="Charge relay system" evidence="6">
    <location>
        <position position="448"/>
    </location>
</feature>
<comment type="caution">
    <text evidence="9">The sequence shown here is derived from an EMBL/GenBank/DDBJ whole genome shotgun (WGS) entry which is preliminary data.</text>
</comment>
<feature type="active site" description="Charge relay system" evidence="6">
    <location>
        <position position="336"/>
    </location>
</feature>
<dbReference type="AlphaFoldDB" id="A0AAD9QP93"/>
<organism evidence="9 10">
    <name type="scientific">Acropora cervicornis</name>
    <name type="common">Staghorn coral</name>
    <dbReference type="NCBI Taxonomy" id="6130"/>
    <lineage>
        <taxon>Eukaryota</taxon>
        <taxon>Metazoa</taxon>
        <taxon>Cnidaria</taxon>
        <taxon>Anthozoa</taxon>
        <taxon>Hexacorallia</taxon>
        <taxon>Scleractinia</taxon>
        <taxon>Astrocoeniina</taxon>
        <taxon>Acroporidae</taxon>
        <taxon>Acropora</taxon>
    </lineage>
</organism>
<dbReference type="Gene3D" id="3.40.50.1820">
    <property type="entry name" value="alpha/beta hydrolase"/>
    <property type="match status" value="1"/>
</dbReference>